<keyword evidence="4" id="KW-0812">Transmembrane</keyword>
<evidence type="ECO:0000256" key="2">
    <source>
        <dbReference type="ARBA" id="ARBA00004173"/>
    </source>
</evidence>
<evidence type="ECO:0000313" key="13">
    <source>
        <dbReference type="EMBL" id="QID02895.1"/>
    </source>
</evidence>
<dbReference type="Pfam" id="PF00961">
    <property type="entry name" value="LAGLIDADG_1"/>
    <property type="match status" value="3"/>
</dbReference>
<dbReference type="AlphaFoldDB" id="A0A6G6A3L2"/>
<geneLocation type="mitochondrion" evidence="13"/>
<dbReference type="PANTHER" id="PTHR36181:SF6">
    <property type="entry name" value="INTRON-ENCODED LAGLIDADG ENDONUCLEASE FAMILY PROTEIN"/>
    <property type="match status" value="1"/>
</dbReference>
<dbReference type="EMBL" id="MN977366">
    <property type="protein sequence ID" value="QID02895.1"/>
    <property type="molecule type" value="Genomic_DNA"/>
</dbReference>
<keyword evidence="6" id="KW-0255">Endonuclease</keyword>
<dbReference type="InterPro" id="IPR051289">
    <property type="entry name" value="LAGLIDADG_Endonuclease"/>
</dbReference>
<protein>
    <recommendedName>
        <fullName evidence="12">Homing endonuclease LAGLIDADG domain-containing protein</fullName>
    </recommendedName>
</protein>
<dbReference type="SUPFAM" id="SSF55608">
    <property type="entry name" value="Homing endonucleases"/>
    <property type="match status" value="3"/>
</dbReference>
<evidence type="ECO:0000256" key="3">
    <source>
        <dbReference type="ARBA" id="ARBA00009332"/>
    </source>
</evidence>
<evidence type="ECO:0000256" key="9">
    <source>
        <dbReference type="ARBA" id="ARBA00022989"/>
    </source>
</evidence>
<feature type="domain" description="Homing endonuclease LAGLIDADG" evidence="12">
    <location>
        <begin position="44"/>
        <end position="157"/>
    </location>
</feature>
<evidence type="ECO:0000256" key="8">
    <source>
        <dbReference type="ARBA" id="ARBA00022886"/>
    </source>
</evidence>
<keyword evidence="8" id="KW-0404">Intron homing</keyword>
<evidence type="ECO:0000256" key="1">
    <source>
        <dbReference type="ARBA" id="ARBA00004141"/>
    </source>
</evidence>
<keyword evidence="5" id="KW-0540">Nuclease</keyword>
<evidence type="ECO:0000256" key="7">
    <source>
        <dbReference type="ARBA" id="ARBA00022801"/>
    </source>
</evidence>
<keyword evidence="7" id="KW-0378">Hydrolase</keyword>
<keyword evidence="10 13" id="KW-0496">Mitochondrion</keyword>
<dbReference type="GO" id="GO:0004519">
    <property type="term" value="F:endonuclease activity"/>
    <property type="evidence" value="ECO:0007669"/>
    <property type="project" value="UniProtKB-KW"/>
</dbReference>
<evidence type="ECO:0000256" key="4">
    <source>
        <dbReference type="ARBA" id="ARBA00022692"/>
    </source>
</evidence>
<feature type="domain" description="Homing endonuclease LAGLIDADG" evidence="12">
    <location>
        <begin position="347"/>
        <end position="456"/>
    </location>
</feature>
<proteinExistence type="inferred from homology"/>
<dbReference type="GO" id="GO:0006314">
    <property type="term" value="P:intron homing"/>
    <property type="evidence" value="ECO:0007669"/>
    <property type="project" value="UniProtKB-KW"/>
</dbReference>
<keyword evidence="9" id="KW-1133">Transmembrane helix</keyword>
<evidence type="ECO:0000259" key="12">
    <source>
        <dbReference type="Pfam" id="PF00961"/>
    </source>
</evidence>
<gene>
    <name evidence="13" type="primary">orf503</name>
</gene>
<name>A0A6G6A3L2_ORBOL</name>
<evidence type="ECO:0000256" key="5">
    <source>
        <dbReference type="ARBA" id="ARBA00022722"/>
    </source>
</evidence>
<accession>A0A6G6A3L2</accession>
<evidence type="ECO:0000256" key="11">
    <source>
        <dbReference type="ARBA" id="ARBA00023136"/>
    </source>
</evidence>
<dbReference type="Gene3D" id="3.10.28.10">
    <property type="entry name" value="Homing endonucleases"/>
    <property type="match status" value="3"/>
</dbReference>
<feature type="domain" description="Homing endonuclease LAGLIDADG" evidence="12">
    <location>
        <begin position="229"/>
        <end position="319"/>
    </location>
</feature>
<sequence>MNSYLRTPKLNKFNELIDILNIRCGLKINKHPIQLQDFNKDNWLAGFIDADGSFGIIFTKKEMDELGKITKKRRTGCRFRIEQRMFDPITNESYEPILKNIALFLDVNLTTVKRNTGKEYFNITAKSRESITIVKNYLNTYPLFSSKYLDYKDWEIVVDFILHQTHYDENNFELIEKLKNGMNNNRKDYNWAHLSKLGKTKNQDLLEKNIKYNDIIVNSVSYNNLGSYLAGLYEGDGHIWIQKQKGQKTHNPRFCITFGLKNEALAKKLLSIIGSGFIRYKPKDNACVLVVSPVVGLKKIINLINGELRTPKIHQLYNLIDWLNKSHAANINKLPLNKDNLENNSWLSGFVDADGSFSVQYTKTEEGAKKRKISCRLRIEQRILDPVTNDSYFDILNQISLFLNCNLLTRTQKSTNNIYYTLAASSKVSLDIIINYFNKYPLFSSKYLDYKDWEKVAYLIINNKHKKPGFNYSDEDLTMVKNIKNNMNTKRIYFNWDHLKLIS</sequence>
<dbReference type="PANTHER" id="PTHR36181">
    <property type="entry name" value="INTRON-ENCODED ENDONUCLEASE AI3-RELATED"/>
    <property type="match status" value="1"/>
</dbReference>
<dbReference type="InterPro" id="IPR027434">
    <property type="entry name" value="Homing_endonucl"/>
</dbReference>
<dbReference type="GO" id="GO:0005739">
    <property type="term" value="C:mitochondrion"/>
    <property type="evidence" value="ECO:0007669"/>
    <property type="project" value="UniProtKB-SubCell"/>
</dbReference>
<comment type="similarity">
    <text evidence="3">In the C-terminal section; belongs to the LAGLIDADG endonuclease family.</text>
</comment>
<dbReference type="GO" id="GO:0016787">
    <property type="term" value="F:hydrolase activity"/>
    <property type="evidence" value="ECO:0007669"/>
    <property type="project" value="UniProtKB-KW"/>
</dbReference>
<organism evidence="13">
    <name type="scientific">Orbilia oligospora</name>
    <name type="common">Nematode-trapping fungus</name>
    <name type="synonym">Arthrobotrys oligospora</name>
    <dbReference type="NCBI Taxonomy" id="2813651"/>
    <lineage>
        <taxon>Eukaryota</taxon>
        <taxon>Fungi</taxon>
        <taxon>Dikarya</taxon>
        <taxon>Ascomycota</taxon>
        <taxon>Pezizomycotina</taxon>
        <taxon>Orbiliomycetes</taxon>
        <taxon>Orbiliales</taxon>
        <taxon>Orbiliaceae</taxon>
        <taxon>Orbilia</taxon>
    </lineage>
</organism>
<dbReference type="FunFam" id="3.10.28.10:FF:000011">
    <property type="entry name" value="Intron-encoded DNA endonuclease aI3"/>
    <property type="match status" value="1"/>
</dbReference>
<dbReference type="GO" id="GO:0016020">
    <property type="term" value="C:membrane"/>
    <property type="evidence" value="ECO:0007669"/>
    <property type="project" value="UniProtKB-SubCell"/>
</dbReference>
<dbReference type="InterPro" id="IPR004860">
    <property type="entry name" value="LAGLIDADG_dom"/>
</dbReference>
<comment type="subcellular location">
    <subcellularLocation>
        <location evidence="1">Membrane</location>
        <topology evidence="1">Multi-pass membrane protein</topology>
    </subcellularLocation>
    <subcellularLocation>
        <location evidence="2">Mitochondrion</location>
    </subcellularLocation>
</comment>
<dbReference type="FunFam" id="3.10.28.10:FF:000007">
    <property type="entry name" value="Intron-encoded DNA endonuclease aI3"/>
    <property type="match status" value="1"/>
</dbReference>
<keyword evidence="11" id="KW-0472">Membrane</keyword>
<evidence type="ECO:0000256" key="10">
    <source>
        <dbReference type="ARBA" id="ARBA00023128"/>
    </source>
</evidence>
<evidence type="ECO:0000256" key="6">
    <source>
        <dbReference type="ARBA" id="ARBA00022759"/>
    </source>
</evidence>
<reference evidence="13" key="1">
    <citation type="submission" date="2020-01" db="EMBL/GenBank/DDBJ databases">
        <authorList>
            <person name="Fang M.L."/>
            <person name="Zhang Y."/>
        </authorList>
    </citation>
    <scope>NUCLEOTIDE SEQUENCE</scope>
    <source>
        <strain evidence="13">YMF1.03037</strain>
    </source>
</reference>